<dbReference type="Pfam" id="PF08735">
    <property type="entry name" value="DUF1786"/>
    <property type="match status" value="1"/>
</dbReference>
<name>N0BGF5_9EURY</name>
<evidence type="ECO:0000313" key="2">
    <source>
        <dbReference type="Proteomes" id="UP000013307"/>
    </source>
</evidence>
<dbReference type="HOGENOM" id="CLU_803466_0_0_2"/>
<dbReference type="RefSeq" id="WP_015591669.1">
    <property type="nucleotide sequence ID" value="NC_021169.1"/>
</dbReference>
<organism evidence="1 2">
    <name type="scientific">Archaeoglobus sulfaticallidus PM70-1</name>
    <dbReference type="NCBI Taxonomy" id="387631"/>
    <lineage>
        <taxon>Archaea</taxon>
        <taxon>Methanobacteriati</taxon>
        <taxon>Methanobacteriota</taxon>
        <taxon>Archaeoglobi</taxon>
        <taxon>Archaeoglobales</taxon>
        <taxon>Archaeoglobaceae</taxon>
        <taxon>Archaeoglobus</taxon>
    </lineage>
</organism>
<sequence>MEALTVDVGTGTQDVLLYDSSKNIRNCLKMILPSPTKVVAERIRVCTESGKNIMLTGYTMGGGPCTRYARKHIERGLRIFAFPKPALTFNDDLQKVREMGVEIVESEMEDAERIEMRDAFMPEFEAFFKNLSVSIPDKIFFSVQDHGFSPDMSNRKFRFMVFERTARKGSIYSFFYRDVPEYFNRMRSVVESIEDYGRSVGREFEVFIIDTVFSAVIGAMVDCKEFPALIVNFGNSHTIGAVVDEDGTIYSLFEHHTFAMKQKGLEGINRFIERFVRGEISNEDVFNEGGHGAYVDEVVDVKDRVCTGPNSHLCKYRTANPAGDTMITGNIGMLKAYCELTGEELVI</sequence>
<gene>
    <name evidence="1" type="ORF">Asulf_02115</name>
</gene>
<dbReference type="AlphaFoldDB" id="N0BGF5"/>
<dbReference type="GeneID" id="15393749"/>
<accession>N0BGF5</accession>
<reference evidence="1 2" key="1">
    <citation type="journal article" date="2013" name="Genome Announc.">
        <title>Complete Genome Sequence of the Thermophilic and Facultatively Chemolithoautotrophic Sulfate Reducer Archaeoglobus sulfaticallidus Strain PM70-1T.</title>
        <authorList>
            <person name="Stokke R."/>
            <person name="Hocking W.P."/>
            <person name="Steinsbu B.O."/>
            <person name="Steen I.H."/>
        </authorList>
    </citation>
    <scope>NUCLEOTIDE SEQUENCE [LARGE SCALE GENOMIC DNA]</scope>
    <source>
        <strain evidence="1">PM70-1</strain>
    </source>
</reference>
<keyword evidence="2" id="KW-1185">Reference proteome</keyword>
<dbReference type="PIRSF" id="PIRSF029129">
    <property type="entry name" value="DUF1786_pyruvate_format-lyase"/>
    <property type="match status" value="1"/>
</dbReference>
<proteinExistence type="predicted"/>
<dbReference type="Proteomes" id="UP000013307">
    <property type="component" value="Chromosome"/>
</dbReference>
<dbReference type="eggNOG" id="arCOG04365">
    <property type="taxonomic scope" value="Archaea"/>
</dbReference>
<protein>
    <submittedName>
        <fullName evidence="1">Uncharacterized protein conserved in archaea</fullName>
    </submittedName>
</protein>
<dbReference type="OrthoDB" id="51532at2157"/>
<dbReference type="InterPro" id="IPR014846">
    <property type="entry name" value="DUF1786_pyruvate_format-lyase"/>
</dbReference>
<evidence type="ECO:0000313" key="1">
    <source>
        <dbReference type="EMBL" id="AGK62073.1"/>
    </source>
</evidence>
<dbReference type="STRING" id="387631.Asulf_02115"/>
<dbReference type="EMBL" id="CP005290">
    <property type="protein sequence ID" value="AGK62073.1"/>
    <property type="molecule type" value="Genomic_DNA"/>
</dbReference>
<dbReference type="KEGG" id="ast:Asulf_02115"/>